<organism evidence="8 9">
    <name type="scientific">Mesonia algae</name>
    <dbReference type="NCBI Taxonomy" id="213248"/>
    <lineage>
        <taxon>Bacteria</taxon>
        <taxon>Pseudomonadati</taxon>
        <taxon>Bacteroidota</taxon>
        <taxon>Flavobacteriia</taxon>
        <taxon>Flavobacteriales</taxon>
        <taxon>Flavobacteriaceae</taxon>
        <taxon>Mesonia</taxon>
    </lineage>
</organism>
<dbReference type="InterPro" id="IPR051648">
    <property type="entry name" value="CWI-Assembly_Regulator"/>
</dbReference>
<feature type="non-terminal residue" evidence="8">
    <location>
        <position position="1"/>
    </location>
</feature>
<sequence>IYPTDKSLRAQYFSILLILALNHATDGYTNTLTNIKYYTMKRKIYTLQSIILFTFFFINFNLHGQCPPDNKFYAITQQDVDDFIINYPNCTSLQQLNIGDLGPAPWQITDLSPFTNLINVDDLSILEITAQSLQGLNNLQTVESLFIYAMQNLTSLEGLENLQSVTGYSFRIGLCTSITNLNGLENLTNVNVNEFIIDNNPNLNDIDGLNCYFFSQGFRNTVTNYSVQENLYQSIFDNCNINLSNDNFTFKDIIIYPNPAQSYVTLENIENIKQIDIFDLSGKLIKKKNLDFENIDVSNLSKGTYIMKITLDSNLVFNNELIIE</sequence>
<keyword evidence="4" id="KW-0732">Signal</keyword>
<dbReference type="InterPro" id="IPR026444">
    <property type="entry name" value="Secre_tail"/>
</dbReference>
<feature type="domain" description="Secretion system C-terminal sorting" evidence="7">
    <location>
        <begin position="255"/>
        <end position="322"/>
    </location>
</feature>
<protein>
    <submittedName>
        <fullName evidence="8">Putative secreted protein (Por secretion system target)</fullName>
    </submittedName>
</protein>
<dbReference type="Proteomes" id="UP000249542">
    <property type="component" value="Unassembled WGS sequence"/>
</dbReference>
<dbReference type="PANTHER" id="PTHR31018:SF3">
    <property type="entry name" value="RECEPTOR PROTEIN-TYROSINE KINASE"/>
    <property type="match status" value="1"/>
</dbReference>
<dbReference type="EMBL" id="QKYV01000036">
    <property type="protein sequence ID" value="PZW36897.1"/>
    <property type="molecule type" value="Genomic_DNA"/>
</dbReference>
<evidence type="ECO:0000259" key="7">
    <source>
        <dbReference type="Pfam" id="PF18962"/>
    </source>
</evidence>
<evidence type="ECO:0000313" key="9">
    <source>
        <dbReference type="Proteomes" id="UP000249542"/>
    </source>
</evidence>
<evidence type="ECO:0000256" key="4">
    <source>
        <dbReference type="ARBA" id="ARBA00022729"/>
    </source>
</evidence>
<dbReference type="NCBIfam" id="TIGR04183">
    <property type="entry name" value="Por_Secre_tail"/>
    <property type="match status" value="1"/>
</dbReference>
<dbReference type="SUPFAM" id="SSF52058">
    <property type="entry name" value="L domain-like"/>
    <property type="match status" value="1"/>
</dbReference>
<evidence type="ECO:0000256" key="3">
    <source>
        <dbReference type="ARBA" id="ARBA00022525"/>
    </source>
</evidence>
<feature type="transmembrane region" description="Helical" evidence="6">
    <location>
        <begin position="12"/>
        <end position="32"/>
    </location>
</feature>
<gene>
    <name evidence="8" type="ORF">LX95_02934</name>
</gene>
<comment type="caution">
    <text evidence="8">The sequence shown here is derived from an EMBL/GenBank/DDBJ whole genome shotgun (WGS) entry which is preliminary data.</text>
</comment>
<accession>A0A2W7HTU5</accession>
<evidence type="ECO:0000256" key="5">
    <source>
        <dbReference type="ARBA" id="ARBA00023180"/>
    </source>
</evidence>
<evidence type="ECO:0000256" key="6">
    <source>
        <dbReference type="SAM" id="Phobius"/>
    </source>
</evidence>
<proteinExistence type="predicted"/>
<dbReference type="InterPro" id="IPR036941">
    <property type="entry name" value="Rcpt_L-dom_sf"/>
</dbReference>
<evidence type="ECO:0000313" key="8">
    <source>
        <dbReference type="EMBL" id="PZW36897.1"/>
    </source>
</evidence>
<dbReference type="AlphaFoldDB" id="A0A2W7HTU5"/>
<reference evidence="8 9" key="1">
    <citation type="submission" date="2018-06" db="EMBL/GenBank/DDBJ databases">
        <title>Genomic Encyclopedia of Archaeal and Bacterial Type Strains, Phase II (KMG-II): from individual species to whole genera.</title>
        <authorList>
            <person name="Goeker M."/>
        </authorList>
    </citation>
    <scope>NUCLEOTIDE SEQUENCE [LARGE SCALE GENOMIC DNA]</scope>
    <source>
        <strain evidence="8 9">DSM 15361</strain>
    </source>
</reference>
<keyword evidence="9" id="KW-1185">Reference proteome</keyword>
<keyword evidence="3" id="KW-0964">Secreted</keyword>
<feature type="transmembrane region" description="Helical" evidence="6">
    <location>
        <begin position="44"/>
        <end position="62"/>
    </location>
</feature>
<keyword evidence="2" id="KW-0134">Cell wall</keyword>
<dbReference type="PANTHER" id="PTHR31018">
    <property type="entry name" value="SPORULATION-SPECIFIC PROTEIN-RELATED"/>
    <property type="match status" value="1"/>
</dbReference>
<keyword evidence="6" id="KW-1133">Transmembrane helix</keyword>
<evidence type="ECO:0000256" key="1">
    <source>
        <dbReference type="ARBA" id="ARBA00004191"/>
    </source>
</evidence>
<dbReference type="Pfam" id="PF18962">
    <property type="entry name" value="Por_Secre_tail"/>
    <property type="match status" value="1"/>
</dbReference>
<name>A0A2W7HTU5_9FLAO</name>
<keyword evidence="6" id="KW-0472">Membrane</keyword>
<dbReference type="Gene3D" id="3.80.20.20">
    <property type="entry name" value="Receptor L-domain"/>
    <property type="match status" value="1"/>
</dbReference>
<dbReference type="GO" id="GO:0030313">
    <property type="term" value="C:cell envelope"/>
    <property type="evidence" value="ECO:0007669"/>
    <property type="project" value="UniProtKB-SubCell"/>
</dbReference>
<evidence type="ECO:0000256" key="2">
    <source>
        <dbReference type="ARBA" id="ARBA00022512"/>
    </source>
</evidence>
<keyword evidence="6" id="KW-0812">Transmembrane</keyword>
<keyword evidence="5" id="KW-0325">Glycoprotein</keyword>
<dbReference type="RefSeq" id="WP_211307664.1">
    <property type="nucleotide sequence ID" value="NZ_QKYV01000036.1"/>
</dbReference>
<comment type="subcellular location">
    <subcellularLocation>
        <location evidence="1">Secreted</location>
        <location evidence="1">Cell wall</location>
    </subcellularLocation>
</comment>